<keyword evidence="9" id="KW-1185">Reference proteome</keyword>
<keyword evidence="2 6" id="KW-0409">Iron storage</keyword>
<dbReference type="EMBL" id="CAJVPS010001726">
    <property type="protein sequence ID" value="CAG8548727.1"/>
    <property type="molecule type" value="Genomic_DNA"/>
</dbReference>
<evidence type="ECO:0000256" key="2">
    <source>
        <dbReference type="ARBA" id="ARBA00022434"/>
    </source>
</evidence>
<sequence>MSLAKQNYSTAAEDQINAQILQEQTAAANYESIGAYFARDNIGLPGLAKFFRNQAEEERQHAQKLMHYQQLRGGCVVLHPIPAPPTEWQSAKNAVEVSLDLEKEVNKNLLHLSSLAENNGDSQLVSYIREEFLSEQVRSIEEFAKMITHLNRVGGDGLGLYLFDQNLLENGKIDVGGGNSGV</sequence>
<dbReference type="GO" id="GO:0008198">
    <property type="term" value="F:ferrous iron binding"/>
    <property type="evidence" value="ECO:0007669"/>
    <property type="project" value="TreeGrafter"/>
</dbReference>
<evidence type="ECO:0000256" key="6">
    <source>
        <dbReference type="RuleBase" id="RU361145"/>
    </source>
</evidence>
<feature type="binding site" evidence="5">
    <location>
        <position position="136"/>
    </location>
    <ligand>
        <name>Fe cation</name>
        <dbReference type="ChEBI" id="CHEBI:24875"/>
        <label>1</label>
    </ligand>
</feature>
<dbReference type="GO" id="GO:0006879">
    <property type="term" value="P:intracellular iron ion homeostasis"/>
    <property type="evidence" value="ECO:0007669"/>
    <property type="project" value="UniProtKB-KW"/>
</dbReference>
<dbReference type="PROSITE" id="PS50905">
    <property type="entry name" value="FERRITIN_LIKE"/>
    <property type="match status" value="1"/>
</dbReference>
<evidence type="ECO:0000256" key="4">
    <source>
        <dbReference type="ARBA" id="ARBA00023004"/>
    </source>
</evidence>
<comment type="caution">
    <text evidence="8">The sequence shown here is derived from an EMBL/GenBank/DDBJ whole genome shotgun (WGS) entry which is preliminary data.</text>
</comment>
<keyword evidence="3 5" id="KW-0479">Metal-binding</keyword>
<dbReference type="GO" id="GO:0004322">
    <property type="term" value="F:ferroxidase activity"/>
    <property type="evidence" value="ECO:0007669"/>
    <property type="project" value="UniProtKB-EC"/>
</dbReference>
<dbReference type="CDD" id="cd01056">
    <property type="entry name" value="Euk_Ferritin"/>
    <property type="match status" value="1"/>
</dbReference>
<dbReference type="InterPro" id="IPR009040">
    <property type="entry name" value="Ferritin-like_diiron"/>
</dbReference>
<evidence type="ECO:0000256" key="5">
    <source>
        <dbReference type="PIRSR" id="PIRSR601519-1"/>
    </source>
</evidence>
<dbReference type="GO" id="GO:0005737">
    <property type="term" value="C:cytoplasm"/>
    <property type="evidence" value="ECO:0007669"/>
    <property type="project" value="TreeGrafter"/>
</dbReference>
<comment type="function">
    <text evidence="6">Stores iron in a soluble, non-toxic, readily available form. Important for iron homeostasis. Iron is taken up in the ferrous form and deposited as ferric hydroxides after oxidation.</text>
</comment>
<dbReference type="PANTHER" id="PTHR11431:SF75">
    <property type="entry name" value="FERRITIN"/>
    <property type="match status" value="1"/>
</dbReference>
<feature type="binding site" evidence="5">
    <location>
        <position position="102"/>
    </location>
    <ligand>
        <name>Fe cation</name>
        <dbReference type="ChEBI" id="CHEBI:24875"/>
        <label>1</label>
    </ligand>
</feature>
<evidence type="ECO:0000256" key="1">
    <source>
        <dbReference type="ARBA" id="ARBA00007513"/>
    </source>
</evidence>
<comment type="catalytic activity">
    <reaction evidence="6">
        <text>4 Fe(2+) + O2 + 4 H(+) = 4 Fe(3+) + 2 H2O</text>
        <dbReference type="Rhea" id="RHEA:11148"/>
        <dbReference type="ChEBI" id="CHEBI:15377"/>
        <dbReference type="ChEBI" id="CHEBI:15378"/>
        <dbReference type="ChEBI" id="CHEBI:15379"/>
        <dbReference type="ChEBI" id="CHEBI:29033"/>
        <dbReference type="ChEBI" id="CHEBI:29034"/>
        <dbReference type="EC" id="1.16.3.1"/>
    </reaction>
</comment>
<feature type="binding site" evidence="5">
    <location>
        <position position="61"/>
    </location>
    <ligand>
        <name>Fe cation</name>
        <dbReference type="ChEBI" id="CHEBI:24875"/>
        <label>1</label>
    </ligand>
</feature>
<accession>A0A9N9B107</accession>
<reference evidence="8" key="1">
    <citation type="submission" date="2021-06" db="EMBL/GenBank/DDBJ databases">
        <authorList>
            <person name="Kallberg Y."/>
            <person name="Tangrot J."/>
            <person name="Rosling A."/>
        </authorList>
    </citation>
    <scope>NUCLEOTIDE SEQUENCE</scope>
    <source>
        <strain evidence="8">FL130A</strain>
    </source>
</reference>
<dbReference type="Proteomes" id="UP000789508">
    <property type="component" value="Unassembled WGS sequence"/>
</dbReference>
<comment type="similarity">
    <text evidence="1 6">Belongs to the ferritin family.</text>
</comment>
<gene>
    <name evidence="8" type="ORF">ALEPTO_LOCUS5770</name>
</gene>
<proteinExistence type="inferred from homology"/>
<dbReference type="AlphaFoldDB" id="A0A9N9B107"/>
<feature type="binding site" evidence="5">
    <location>
        <position position="58"/>
    </location>
    <ligand>
        <name>Fe cation</name>
        <dbReference type="ChEBI" id="CHEBI:24875"/>
        <label>1</label>
    </ligand>
</feature>
<dbReference type="GO" id="GO:0006826">
    <property type="term" value="P:iron ion transport"/>
    <property type="evidence" value="ECO:0007669"/>
    <property type="project" value="InterPro"/>
</dbReference>
<dbReference type="Pfam" id="PF00210">
    <property type="entry name" value="Ferritin"/>
    <property type="match status" value="1"/>
</dbReference>
<dbReference type="EC" id="1.16.3.1" evidence="6"/>
<dbReference type="InterPro" id="IPR012347">
    <property type="entry name" value="Ferritin-like"/>
</dbReference>
<dbReference type="InterPro" id="IPR009078">
    <property type="entry name" value="Ferritin-like_SF"/>
</dbReference>
<protein>
    <recommendedName>
        <fullName evidence="6">Ferritin</fullName>
        <ecNumber evidence="6">1.16.3.1</ecNumber>
    </recommendedName>
</protein>
<dbReference type="InterPro" id="IPR008331">
    <property type="entry name" value="Ferritin_DPS_dom"/>
</dbReference>
<evidence type="ECO:0000313" key="9">
    <source>
        <dbReference type="Proteomes" id="UP000789508"/>
    </source>
</evidence>
<feature type="domain" description="Ferritin-like diiron" evidence="7">
    <location>
        <begin position="6"/>
        <end position="154"/>
    </location>
</feature>
<dbReference type="GO" id="GO:0008199">
    <property type="term" value="F:ferric iron binding"/>
    <property type="evidence" value="ECO:0007669"/>
    <property type="project" value="InterPro"/>
</dbReference>
<dbReference type="SUPFAM" id="SSF47240">
    <property type="entry name" value="Ferritin-like"/>
    <property type="match status" value="1"/>
</dbReference>
<organism evidence="8 9">
    <name type="scientific">Ambispora leptoticha</name>
    <dbReference type="NCBI Taxonomy" id="144679"/>
    <lineage>
        <taxon>Eukaryota</taxon>
        <taxon>Fungi</taxon>
        <taxon>Fungi incertae sedis</taxon>
        <taxon>Mucoromycota</taxon>
        <taxon>Glomeromycotina</taxon>
        <taxon>Glomeromycetes</taxon>
        <taxon>Archaeosporales</taxon>
        <taxon>Ambisporaceae</taxon>
        <taxon>Ambispora</taxon>
    </lineage>
</organism>
<evidence type="ECO:0000259" key="7">
    <source>
        <dbReference type="PROSITE" id="PS50905"/>
    </source>
</evidence>
<name>A0A9N9B107_9GLOM</name>
<evidence type="ECO:0000313" key="8">
    <source>
        <dbReference type="EMBL" id="CAG8548727.1"/>
    </source>
</evidence>
<feature type="binding site" evidence="5">
    <location>
        <position position="23"/>
    </location>
    <ligand>
        <name>Fe cation</name>
        <dbReference type="ChEBI" id="CHEBI:24875"/>
        <label>1</label>
    </ligand>
</feature>
<keyword evidence="4 5" id="KW-0408">Iron</keyword>
<keyword evidence="6" id="KW-0560">Oxidoreductase</keyword>
<evidence type="ECO:0000256" key="3">
    <source>
        <dbReference type="ARBA" id="ARBA00022723"/>
    </source>
</evidence>
<dbReference type="OrthoDB" id="186462at2759"/>
<dbReference type="Gene3D" id="1.20.1260.10">
    <property type="match status" value="1"/>
</dbReference>
<dbReference type="InterPro" id="IPR001519">
    <property type="entry name" value="Ferritin"/>
</dbReference>
<dbReference type="PANTHER" id="PTHR11431">
    <property type="entry name" value="FERRITIN"/>
    <property type="match status" value="1"/>
</dbReference>